<dbReference type="PROSITE" id="PS50931">
    <property type="entry name" value="HTH_LYSR"/>
    <property type="match status" value="1"/>
</dbReference>
<sequence>MISHLDLRLLAIFDEIYRTRSVSAAAESLDLGQPAVSVALSRLRRHFGDQLFVRTSQGMEPTPFAEELSGPVRHALQAMDAVMGKRNEFDPTSSSRTFRICMTDISQLILLPRLWEKLRGTAPGIRIEVLPIGDGIAQQMESGVADLAVGFMPQLESGFYQQVLFLQTFVCVVGQAHPRIRGRLTLKQFQEEDHAAIASSGAAPLIIEKEIARQGLRRRVAIELPNYLGAAFVAEHTDLVVTVPERFGELLRERGAYQILPVPFPLPEYEVKQLWHQRYHNDPGNRWLRQLILELMSRPARGRGRQAKA</sequence>
<evidence type="ECO:0000256" key="1">
    <source>
        <dbReference type="ARBA" id="ARBA00009437"/>
    </source>
</evidence>
<protein>
    <submittedName>
        <fullName evidence="6">DNA-binding transcriptional regulator, LysR family</fullName>
    </submittedName>
</protein>
<evidence type="ECO:0000256" key="4">
    <source>
        <dbReference type="ARBA" id="ARBA00023163"/>
    </source>
</evidence>
<dbReference type="CDD" id="cd08459">
    <property type="entry name" value="PBP2_DntR_NahR_LinR_like"/>
    <property type="match status" value="1"/>
</dbReference>
<dbReference type="RefSeq" id="WP_245845229.1">
    <property type="nucleotide sequence ID" value="NZ_FZOT01000035.1"/>
</dbReference>
<dbReference type="PANTHER" id="PTHR30118">
    <property type="entry name" value="HTH-TYPE TRANSCRIPTIONAL REGULATOR LEUO-RELATED"/>
    <property type="match status" value="1"/>
</dbReference>
<reference evidence="6 7" key="1">
    <citation type="submission" date="2017-06" db="EMBL/GenBank/DDBJ databases">
        <authorList>
            <person name="Kim H.J."/>
            <person name="Triplett B.A."/>
        </authorList>
    </citation>
    <scope>NUCLEOTIDE SEQUENCE [LARGE SCALE GENOMIC DNA]</scope>
    <source>
        <strain evidence="6 7">U15</strain>
    </source>
</reference>
<keyword evidence="2" id="KW-0805">Transcription regulation</keyword>
<dbReference type="AlphaFoldDB" id="A0A239M9X5"/>
<organism evidence="6 7">
    <name type="scientific">Noviherbaspirillum humi</name>
    <dbReference type="NCBI Taxonomy" id="1688639"/>
    <lineage>
        <taxon>Bacteria</taxon>
        <taxon>Pseudomonadati</taxon>
        <taxon>Pseudomonadota</taxon>
        <taxon>Betaproteobacteria</taxon>
        <taxon>Burkholderiales</taxon>
        <taxon>Oxalobacteraceae</taxon>
        <taxon>Noviherbaspirillum</taxon>
    </lineage>
</organism>
<dbReference type="Pfam" id="PF00126">
    <property type="entry name" value="HTH_1"/>
    <property type="match status" value="1"/>
</dbReference>
<keyword evidence="3 6" id="KW-0238">DNA-binding</keyword>
<evidence type="ECO:0000256" key="2">
    <source>
        <dbReference type="ARBA" id="ARBA00023015"/>
    </source>
</evidence>
<proteinExistence type="inferred from homology"/>
<dbReference type="SUPFAM" id="SSF46785">
    <property type="entry name" value="Winged helix' DNA-binding domain"/>
    <property type="match status" value="1"/>
</dbReference>
<name>A0A239M9X5_9BURK</name>
<dbReference type="Gene3D" id="3.40.190.10">
    <property type="entry name" value="Periplasmic binding protein-like II"/>
    <property type="match status" value="2"/>
</dbReference>
<dbReference type="InterPro" id="IPR050389">
    <property type="entry name" value="LysR-type_TF"/>
</dbReference>
<dbReference type="Gene3D" id="1.10.10.10">
    <property type="entry name" value="Winged helix-like DNA-binding domain superfamily/Winged helix DNA-binding domain"/>
    <property type="match status" value="1"/>
</dbReference>
<keyword evidence="4" id="KW-0804">Transcription</keyword>
<dbReference type="InterPro" id="IPR005119">
    <property type="entry name" value="LysR_subst-bd"/>
</dbReference>
<comment type="similarity">
    <text evidence="1">Belongs to the LysR transcriptional regulatory family.</text>
</comment>
<evidence type="ECO:0000259" key="5">
    <source>
        <dbReference type="PROSITE" id="PS50931"/>
    </source>
</evidence>
<dbReference type="GO" id="GO:0003677">
    <property type="term" value="F:DNA binding"/>
    <property type="evidence" value="ECO:0007669"/>
    <property type="project" value="UniProtKB-KW"/>
</dbReference>
<dbReference type="Pfam" id="PF03466">
    <property type="entry name" value="LysR_substrate"/>
    <property type="match status" value="1"/>
</dbReference>
<dbReference type="InterPro" id="IPR000847">
    <property type="entry name" value="LysR_HTH_N"/>
</dbReference>
<dbReference type="InterPro" id="IPR036388">
    <property type="entry name" value="WH-like_DNA-bd_sf"/>
</dbReference>
<dbReference type="GO" id="GO:0003700">
    <property type="term" value="F:DNA-binding transcription factor activity"/>
    <property type="evidence" value="ECO:0007669"/>
    <property type="project" value="InterPro"/>
</dbReference>
<dbReference type="Proteomes" id="UP000198284">
    <property type="component" value="Unassembled WGS sequence"/>
</dbReference>
<gene>
    <name evidence="6" type="ORF">SAMN06265795_13510</name>
</gene>
<dbReference type="EMBL" id="FZOT01000035">
    <property type="protein sequence ID" value="SNT38848.1"/>
    <property type="molecule type" value="Genomic_DNA"/>
</dbReference>
<feature type="domain" description="HTH lysR-type" evidence="5">
    <location>
        <begin position="5"/>
        <end position="62"/>
    </location>
</feature>
<dbReference type="InterPro" id="IPR036390">
    <property type="entry name" value="WH_DNA-bd_sf"/>
</dbReference>
<evidence type="ECO:0000313" key="6">
    <source>
        <dbReference type="EMBL" id="SNT38848.1"/>
    </source>
</evidence>
<dbReference type="SUPFAM" id="SSF53850">
    <property type="entry name" value="Periplasmic binding protein-like II"/>
    <property type="match status" value="1"/>
</dbReference>
<evidence type="ECO:0000313" key="7">
    <source>
        <dbReference type="Proteomes" id="UP000198284"/>
    </source>
</evidence>
<dbReference type="PRINTS" id="PR00039">
    <property type="entry name" value="HTHLYSR"/>
</dbReference>
<dbReference type="PANTHER" id="PTHR30118:SF15">
    <property type="entry name" value="TRANSCRIPTIONAL REGULATORY PROTEIN"/>
    <property type="match status" value="1"/>
</dbReference>
<evidence type="ECO:0000256" key="3">
    <source>
        <dbReference type="ARBA" id="ARBA00023125"/>
    </source>
</evidence>
<accession>A0A239M9X5</accession>
<keyword evidence="7" id="KW-1185">Reference proteome</keyword>